<dbReference type="PANTHER" id="PTHR10948">
    <property type="entry name" value="TRANSPOSASE"/>
    <property type="match status" value="1"/>
</dbReference>
<dbReference type="RefSeq" id="WP_191709651.1">
    <property type="nucleotide sequence ID" value="NZ_JACSPQ010000001.1"/>
</dbReference>
<organism evidence="3 4">
    <name type="scientific">Phocaeicola faecium</name>
    <dbReference type="NCBI Taxonomy" id="2762213"/>
    <lineage>
        <taxon>Bacteria</taxon>
        <taxon>Pseudomonadati</taxon>
        <taxon>Bacteroidota</taxon>
        <taxon>Bacteroidia</taxon>
        <taxon>Bacteroidales</taxon>
        <taxon>Bacteroidaceae</taxon>
        <taxon>Phocaeicola</taxon>
    </lineage>
</organism>
<evidence type="ECO:0000313" key="4">
    <source>
        <dbReference type="Proteomes" id="UP000616346"/>
    </source>
</evidence>
<dbReference type="PANTHER" id="PTHR10948:SF23">
    <property type="entry name" value="TRANSPOSASE INSI FOR INSERTION SEQUENCE ELEMENT IS30A-RELATED"/>
    <property type="match status" value="1"/>
</dbReference>
<keyword evidence="4" id="KW-1185">Reference proteome</keyword>
<sequence length="187" mass="21865">MYNQLTLAQRYTISTMRQNGFSLKAIADELNRIEEEAAISSGNPLPEKKRSASTISRELKRNRTKTGRYNPKQADEMAREKRERIVRNTAIKPGVLELAIKLLKGKGWSPEQISGHLKKEGKRISKERIYQEIRRKPEQGFSKKKYYPQGWRFFLKTIEHPNPGFTFAPRTGTIHLMRLPERPSKWR</sequence>
<dbReference type="InterPro" id="IPR051917">
    <property type="entry name" value="Transposase-Integrase"/>
</dbReference>
<evidence type="ECO:0000256" key="1">
    <source>
        <dbReference type="SAM" id="MobiDB-lite"/>
    </source>
</evidence>
<evidence type="ECO:0000313" key="3">
    <source>
        <dbReference type="EMBL" id="MBD8001403.1"/>
    </source>
</evidence>
<accession>A0ABR8V9G6</accession>
<reference evidence="3 4" key="1">
    <citation type="submission" date="2020-08" db="EMBL/GenBank/DDBJ databases">
        <title>A Genomic Blueprint of the Chicken Gut Microbiome.</title>
        <authorList>
            <person name="Gilroy R."/>
            <person name="Ravi A."/>
            <person name="Getino M."/>
            <person name="Pursley I."/>
            <person name="Horton D.L."/>
            <person name="Alikhan N.-F."/>
            <person name="Baker D."/>
            <person name="Gharbi K."/>
            <person name="Hall N."/>
            <person name="Watson M."/>
            <person name="Adriaenssens E.M."/>
            <person name="Foster-Nyarko E."/>
            <person name="Jarju S."/>
            <person name="Secka A."/>
            <person name="Antonio M."/>
            <person name="Oren A."/>
            <person name="Chaudhuri R."/>
            <person name="La Ragione R.M."/>
            <person name="Hildebrand F."/>
            <person name="Pallen M.J."/>
        </authorList>
    </citation>
    <scope>NUCLEOTIDE SEQUENCE [LARGE SCALE GENOMIC DNA]</scope>
    <source>
        <strain evidence="3 4">Sa1YUN3</strain>
    </source>
</reference>
<dbReference type="EMBL" id="JACSPQ010000001">
    <property type="protein sequence ID" value="MBD8001403.1"/>
    <property type="molecule type" value="Genomic_DNA"/>
</dbReference>
<protein>
    <submittedName>
        <fullName evidence="3">Helix-turn-helix domain-containing protein</fullName>
    </submittedName>
</protein>
<feature type="region of interest" description="Disordered" evidence="1">
    <location>
        <begin position="38"/>
        <end position="76"/>
    </location>
</feature>
<dbReference type="Pfam" id="PF13936">
    <property type="entry name" value="HTH_38"/>
    <property type="match status" value="1"/>
</dbReference>
<dbReference type="Proteomes" id="UP000616346">
    <property type="component" value="Unassembled WGS sequence"/>
</dbReference>
<comment type="caution">
    <text evidence="3">The sequence shown here is derived from an EMBL/GenBank/DDBJ whole genome shotgun (WGS) entry which is preliminary data.</text>
</comment>
<feature type="domain" description="Transposase IS30-like HTH" evidence="2">
    <location>
        <begin position="2"/>
        <end position="32"/>
    </location>
</feature>
<name>A0ABR8V9G6_9BACT</name>
<dbReference type="InterPro" id="IPR025246">
    <property type="entry name" value="IS30-like_HTH"/>
</dbReference>
<proteinExistence type="predicted"/>
<gene>
    <name evidence="3" type="ORF">H9626_04125</name>
</gene>
<evidence type="ECO:0000259" key="2">
    <source>
        <dbReference type="Pfam" id="PF13936"/>
    </source>
</evidence>